<dbReference type="PRINTS" id="PR00599">
    <property type="entry name" value="MAPEPTIDASE"/>
</dbReference>
<dbReference type="Pfam" id="PF01321">
    <property type="entry name" value="Creatinase_N"/>
    <property type="match status" value="1"/>
</dbReference>
<dbReference type="InterPro" id="IPR000994">
    <property type="entry name" value="Pept_M24"/>
</dbReference>
<gene>
    <name evidence="5" type="ORF">A3F45_02090</name>
</gene>
<dbReference type="InterPro" id="IPR036005">
    <property type="entry name" value="Creatinase/aminopeptidase-like"/>
</dbReference>
<dbReference type="EMBL" id="MFBL01000052">
    <property type="protein sequence ID" value="OGE03640.1"/>
    <property type="molecule type" value="Genomic_DNA"/>
</dbReference>
<keyword evidence="2" id="KW-0378">Hydrolase</keyword>
<dbReference type="Gene3D" id="3.40.350.10">
    <property type="entry name" value="Creatinase/prolidase N-terminal domain"/>
    <property type="match status" value="1"/>
</dbReference>
<evidence type="ECO:0000256" key="2">
    <source>
        <dbReference type="ARBA" id="ARBA00022801"/>
    </source>
</evidence>
<comment type="caution">
    <text evidence="5">The sequence shown here is derived from an EMBL/GenBank/DDBJ whole genome shotgun (WGS) entry which is preliminary data.</text>
</comment>
<protein>
    <recommendedName>
        <fullName evidence="7">Peptidase M24 domain-containing protein</fullName>
    </recommendedName>
</protein>
<keyword evidence="1" id="KW-0479">Metal-binding</keyword>
<feature type="domain" description="Creatinase N-terminal" evidence="4">
    <location>
        <begin position="5"/>
        <end position="141"/>
    </location>
</feature>
<dbReference type="InterPro" id="IPR001714">
    <property type="entry name" value="Pept_M24_MAP"/>
</dbReference>
<reference evidence="5 6" key="1">
    <citation type="journal article" date="2016" name="Nat. Commun.">
        <title>Thousands of microbial genomes shed light on interconnected biogeochemical processes in an aquifer system.</title>
        <authorList>
            <person name="Anantharaman K."/>
            <person name="Brown C.T."/>
            <person name="Hug L.A."/>
            <person name="Sharon I."/>
            <person name="Castelle C.J."/>
            <person name="Probst A.J."/>
            <person name="Thomas B.C."/>
            <person name="Singh A."/>
            <person name="Wilkins M.J."/>
            <person name="Karaoz U."/>
            <person name="Brodie E.L."/>
            <person name="Williams K.H."/>
            <person name="Hubbard S.S."/>
            <person name="Banfield J.F."/>
        </authorList>
    </citation>
    <scope>NUCLEOTIDE SEQUENCE [LARGE SCALE GENOMIC DNA]</scope>
</reference>
<dbReference type="GO" id="GO:0004177">
    <property type="term" value="F:aminopeptidase activity"/>
    <property type="evidence" value="ECO:0007669"/>
    <property type="project" value="UniProtKB-ARBA"/>
</dbReference>
<dbReference type="Pfam" id="PF00557">
    <property type="entry name" value="Peptidase_M24"/>
    <property type="match status" value="1"/>
</dbReference>
<feature type="domain" description="Peptidase M24" evidence="3">
    <location>
        <begin position="149"/>
        <end position="350"/>
    </location>
</feature>
<dbReference type="SUPFAM" id="SSF53092">
    <property type="entry name" value="Creatinase/prolidase N-terminal domain"/>
    <property type="match status" value="1"/>
</dbReference>
<evidence type="ECO:0000313" key="5">
    <source>
        <dbReference type="EMBL" id="OGE03640.1"/>
    </source>
</evidence>
<dbReference type="PROSITE" id="PS00491">
    <property type="entry name" value="PROLINE_PEPTIDASE"/>
    <property type="match status" value="1"/>
</dbReference>
<dbReference type="SUPFAM" id="SSF55920">
    <property type="entry name" value="Creatinase/aminopeptidase"/>
    <property type="match status" value="1"/>
</dbReference>
<accession>A0A1F5HHP2</accession>
<evidence type="ECO:0000256" key="1">
    <source>
        <dbReference type="ARBA" id="ARBA00022723"/>
    </source>
</evidence>
<proteinExistence type="predicted"/>
<evidence type="ECO:0008006" key="7">
    <source>
        <dbReference type="Google" id="ProtNLM"/>
    </source>
</evidence>
<dbReference type="GO" id="GO:0046872">
    <property type="term" value="F:metal ion binding"/>
    <property type="evidence" value="ECO:0007669"/>
    <property type="project" value="UniProtKB-KW"/>
</dbReference>
<dbReference type="InterPro" id="IPR050659">
    <property type="entry name" value="Peptidase_M24B"/>
</dbReference>
<dbReference type="GO" id="GO:0008235">
    <property type="term" value="F:metalloexopeptidase activity"/>
    <property type="evidence" value="ECO:0007669"/>
    <property type="project" value="UniProtKB-ARBA"/>
</dbReference>
<dbReference type="PANTHER" id="PTHR46112:SF3">
    <property type="entry name" value="AMINOPEPTIDASE YPDF"/>
    <property type="match status" value="1"/>
</dbReference>
<evidence type="ECO:0000313" key="6">
    <source>
        <dbReference type="Proteomes" id="UP000178369"/>
    </source>
</evidence>
<evidence type="ECO:0000259" key="3">
    <source>
        <dbReference type="Pfam" id="PF00557"/>
    </source>
</evidence>
<dbReference type="InterPro" id="IPR001131">
    <property type="entry name" value="Peptidase_M24B_aminopep-P_CS"/>
</dbReference>
<dbReference type="PANTHER" id="PTHR46112">
    <property type="entry name" value="AMINOPEPTIDASE"/>
    <property type="match status" value="1"/>
</dbReference>
<dbReference type="InterPro" id="IPR000587">
    <property type="entry name" value="Creatinase_N"/>
</dbReference>
<dbReference type="Proteomes" id="UP000178369">
    <property type="component" value="Unassembled WGS sequence"/>
</dbReference>
<feature type="non-terminal residue" evidence="5">
    <location>
        <position position="361"/>
    </location>
</feature>
<sequence>MFAQRLKTFALKLKEYKLDGFIITNPVNIFYLCDFRGVSPTEREAILIFAAGPTLVTARLYQNEAQLLASGDLKVKIIDERNQIFEYIKKIFRVGLPTEALAKVGFEEQNLTVAELSELKKTLPKAKFVPTKNLVEDLRVIKSDDEISRIEKAQIISQKAFGQLLKTLKTGQTETEIADRLAKIIKDLGGQGLAFESIVATGPNSAKPHHVTGHRRLTMNDTLLIDFGAKYQNYSADIARTIFIGKPKTEQENIYRLVKKAQKETIKSITHGIKASDAYYKAHTVFKNQKVHNYFLHGLGHGIGLEVHERPYLRSTINDQLLEGMIFSVEPGLYFPSWGGVRIEDLVTIKNGKAKVLGKLS</sequence>
<name>A0A1F5HHP2_9BACT</name>
<dbReference type="InterPro" id="IPR029149">
    <property type="entry name" value="Creatin/AminoP/Spt16_N"/>
</dbReference>
<dbReference type="Gene3D" id="3.90.230.10">
    <property type="entry name" value="Creatinase/methionine aminopeptidase superfamily"/>
    <property type="match status" value="1"/>
</dbReference>
<organism evidence="5 6">
    <name type="scientific">Candidatus Curtissbacteria bacterium RIFCSPHIGHO2_12_FULL_41_17</name>
    <dbReference type="NCBI Taxonomy" id="1797722"/>
    <lineage>
        <taxon>Bacteria</taxon>
        <taxon>Candidatus Curtissiibacteriota</taxon>
    </lineage>
</organism>
<dbReference type="AlphaFoldDB" id="A0A1F5HHP2"/>
<evidence type="ECO:0000259" key="4">
    <source>
        <dbReference type="Pfam" id="PF01321"/>
    </source>
</evidence>